<dbReference type="Pfam" id="PF05354">
    <property type="entry name" value="Phage_attach"/>
    <property type="match status" value="1"/>
</dbReference>
<dbReference type="EMBL" id="VWPK01000108">
    <property type="protein sequence ID" value="KAA5608082.1"/>
    <property type="molecule type" value="Genomic_DNA"/>
</dbReference>
<evidence type="ECO:0000313" key="2">
    <source>
        <dbReference type="Proteomes" id="UP000325255"/>
    </source>
</evidence>
<sequence length="178" mass="18788">MADRNLSAAQTIPPLTHTGGMVRVIAGMSASQALPAPTHDARMAAIVSLGGGQVMPALTMQASAIVFGDPWPTPPPPRRLTAFDRAARLLHRDRNVGTDAEYRKPNTAWVPLRIVVSRSSNDLGTARGDAISADILTTDAAPRRGDELRIGGTVYRIEEVEPDGIGVSVRCTLGTVAS</sequence>
<dbReference type="InterPro" id="IPR008018">
    <property type="entry name" value="Phage_tail_attach_FII"/>
</dbReference>
<dbReference type="GO" id="GO:0019068">
    <property type="term" value="P:virion assembly"/>
    <property type="evidence" value="ECO:0007669"/>
    <property type="project" value="InterPro"/>
</dbReference>
<organism evidence="1 2">
    <name type="scientific">Rhodovastum atsumiense</name>
    <dbReference type="NCBI Taxonomy" id="504468"/>
    <lineage>
        <taxon>Bacteria</taxon>
        <taxon>Pseudomonadati</taxon>
        <taxon>Pseudomonadota</taxon>
        <taxon>Alphaproteobacteria</taxon>
        <taxon>Acetobacterales</taxon>
        <taxon>Acetobacteraceae</taxon>
        <taxon>Rhodovastum</taxon>
    </lineage>
</organism>
<keyword evidence="2" id="KW-1185">Reference proteome</keyword>
<dbReference type="Proteomes" id="UP000325255">
    <property type="component" value="Unassembled WGS sequence"/>
</dbReference>
<comment type="caution">
    <text evidence="1">The sequence shown here is derived from an EMBL/GenBank/DDBJ whole genome shotgun (WGS) entry which is preliminary data.</text>
</comment>
<gene>
    <name evidence="1" type="ORF">F1189_30795</name>
</gene>
<evidence type="ECO:0000313" key="1">
    <source>
        <dbReference type="EMBL" id="KAA5608082.1"/>
    </source>
</evidence>
<dbReference type="RefSeq" id="WP_150045697.1">
    <property type="nucleotide sequence ID" value="NZ_OW485609.1"/>
</dbReference>
<dbReference type="AlphaFoldDB" id="A0A5M6IIY3"/>
<accession>A0A5M6IIY3</accession>
<proteinExistence type="predicted"/>
<reference evidence="1 2" key="1">
    <citation type="submission" date="2019-09" db="EMBL/GenBank/DDBJ databases">
        <title>Genome sequence of Rhodovastum atsumiense, a diverse member of the Acetobacteraceae family of non-sulfur purple photosynthetic bacteria.</title>
        <authorList>
            <person name="Meyer T."/>
            <person name="Kyndt J."/>
        </authorList>
    </citation>
    <scope>NUCLEOTIDE SEQUENCE [LARGE SCALE GENOMIC DNA]</scope>
    <source>
        <strain evidence="1 2">DSM 21279</strain>
    </source>
</reference>
<protein>
    <submittedName>
        <fullName evidence="1">Uncharacterized protein</fullName>
    </submittedName>
</protein>
<name>A0A5M6IIY3_9PROT</name>